<dbReference type="Gene3D" id="1.10.10.10">
    <property type="entry name" value="Winged helix-like DNA-binding domain superfamily/Winged helix DNA-binding domain"/>
    <property type="match status" value="1"/>
</dbReference>
<dbReference type="InterPro" id="IPR012340">
    <property type="entry name" value="NA-bd_OB-fold"/>
</dbReference>
<dbReference type="InterPro" id="IPR014892">
    <property type="entry name" value="RPA_C"/>
</dbReference>
<keyword evidence="3" id="KW-0238">DNA-binding</keyword>
<dbReference type="Gene3D" id="2.40.50.140">
    <property type="entry name" value="Nucleic acid-binding proteins"/>
    <property type="match status" value="1"/>
</dbReference>
<dbReference type="PANTHER" id="PTHR13989:SF16">
    <property type="entry name" value="REPLICATION PROTEIN A2"/>
    <property type="match status" value="1"/>
</dbReference>
<proteinExistence type="inferred from homology"/>
<evidence type="ECO:0000256" key="1">
    <source>
        <dbReference type="ARBA" id="ARBA00004123"/>
    </source>
</evidence>
<feature type="domain" description="Replication protein A C-terminal" evidence="6">
    <location>
        <begin position="108"/>
        <end position="229"/>
    </location>
</feature>
<dbReference type="PANTHER" id="PTHR13989">
    <property type="entry name" value="REPLICATION PROTEIN A-RELATED"/>
    <property type="match status" value="1"/>
</dbReference>
<evidence type="ECO:0000259" key="5">
    <source>
        <dbReference type="Pfam" id="PF01336"/>
    </source>
</evidence>
<keyword evidence="4" id="KW-0539">Nucleus</keyword>
<dbReference type="CDD" id="cd04478">
    <property type="entry name" value="RPA2_DBD_D"/>
    <property type="match status" value="1"/>
</dbReference>
<comment type="similarity">
    <text evidence="2">Belongs to the replication factor A protein 2 family.</text>
</comment>
<dbReference type="GO" id="GO:0000724">
    <property type="term" value="P:double-strand break repair via homologous recombination"/>
    <property type="evidence" value="ECO:0007669"/>
    <property type="project" value="TreeGrafter"/>
</dbReference>
<dbReference type="Pfam" id="PF01336">
    <property type="entry name" value="tRNA_anti-codon"/>
    <property type="match status" value="1"/>
</dbReference>
<evidence type="ECO:0000259" key="6">
    <source>
        <dbReference type="Pfam" id="PF08784"/>
    </source>
</evidence>
<dbReference type="AlphaFoldDB" id="A0A150G4H8"/>
<dbReference type="InterPro" id="IPR040260">
    <property type="entry name" value="RFA2-like"/>
</dbReference>
<accession>A0A150G4H8</accession>
<evidence type="ECO:0008006" key="9">
    <source>
        <dbReference type="Google" id="ProtNLM"/>
    </source>
</evidence>
<evidence type="ECO:0000256" key="2">
    <source>
        <dbReference type="ARBA" id="ARBA00007815"/>
    </source>
</evidence>
<dbReference type="EMBL" id="LSYV01000063">
    <property type="protein sequence ID" value="KXZ44786.1"/>
    <property type="molecule type" value="Genomic_DNA"/>
</dbReference>
<evidence type="ECO:0000313" key="7">
    <source>
        <dbReference type="EMBL" id="KXZ44786.1"/>
    </source>
</evidence>
<dbReference type="GO" id="GO:0006260">
    <property type="term" value="P:DNA replication"/>
    <property type="evidence" value="ECO:0007669"/>
    <property type="project" value="TreeGrafter"/>
</dbReference>
<sequence length="237" mass="24998">MDDERFMADGHEISTVTVVGKVTSYQEQATRVLLQLHDGTASIEVCSWVDDVDAQAQKRVDWQVGKYVRVYGNLRTFERRRNITAFAVKPITDHNEVTYHMLKAIMEHLHLTKGAPPMGAAAGAAAGGVGAKTPGGGPAGPYGGYQAAAPMGGYGGPAPAPAGPAGGDINADLKYVYNQPAALQAPNGLHAEQAAKELRAMGRNYSMAQILAACEYLAAEGVLYSTVTDQTFKSTGS</sequence>
<dbReference type="Proteomes" id="UP000075714">
    <property type="component" value="Unassembled WGS sequence"/>
</dbReference>
<dbReference type="InterPro" id="IPR036388">
    <property type="entry name" value="WH-like_DNA-bd_sf"/>
</dbReference>
<dbReference type="OrthoDB" id="25571at2759"/>
<comment type="subcellular location">
    <subcellularLocation>
        <location evidence="1">Nucleus</location>
    </subcellularLocation>
</comment>
<dbReference type="GO" id="GO:0000781">
    <property type="term" value="C:chromosome, telomeric region"/>
    <property type="evidence" value="ECO:0007669"/>
    <property type="project" value="TreeGrafter"/>
</dbReference>
<protein>
    <recommendedName>
        <fullName evidence="9">Replication protein A C-terminal domain-containing protein</fullName>
    </recommendedName>
</protein>
<dbReference type="SUPFAM" id="SSF50249">
    <property type="entry name" value="Nucleic acid-binding proteins"/>
    <property type="match status" value="1"/>
</dbReference>
<name>A0A150G4H8_GONPE</name>
<reference evidence="8" key="1">
    <citation type="journal article" date="2016" name="Nat. Commun.">
        <title>The Gonium pectorale genome demonstrates co-option of cell cycle regulation during the evolution of multicellularity.</title>
        <authorList>
            <person name="Hanschen E.R."/>
            <person name="Marriage T.N."/>
            <person name="Ferris P.J."/>
            <person name="Hamaji T."/>
            <person name="Toyoda A."/>
            <person name="Fujiyama A."/>
            <person name="Neme R."/>
            <person name="Noguchi H."/>
            <person name="Minakuchi Y."/>
            <person name="Suzuki M."/>
            <person name="Kawai-Toyooka H."/>
            <person name="Smith D.R."/>
            <person name="Sparks H."/>
            <person name="Anderson J."/>
            <person name="Bakaric R."/>
            <person name="Luria V."/>
            <person name="Karger A."/>
            <person name="Kirschner M.W."/>
            <person name="Durand P.M."/>
            <person name="Michod R.E."/>
            <person name="Nozaki H."/>
            <person name="Olson B.J."/>
        </authorList>
    </citation>
    <scope>NUCLEOTIDE SEQUENCE [LARGE SCALE GENOMIC DNA]</scope>
    <source>
        <strain evidence="8">NIES-2863</strain>
    </source>
</reference>
<dbReference type="GO" id="GO:0035861">
    <property type="term" value="C:site of double-strand break"/>
    <property type="evidence" value="ECO:0007669"/>
    <property type="project" value="TreeGrafter"/>
</dbReference>
<keyword evidence="8" id="KW-1185">Reference proteome</keyword>
<gene>
    <name evidence="7" type="ORF">GPECTOR_62g901</name>
</gene>
<evidence type="ECO:0000256" key="3">
    <source>
        <dbReference type="ARBA" id="ARBA00023125"/>
    </source>
</evidence>
<comment type="caution">
    <text evidence="7">The sequence shown here is derived from an EMBL/GenBank/DDBJ whole genome shotgun (WGS) entry which is preliminary data.</text>
</comment>
<dbReference type="GO" id="GO:0003697">
    <property type="term" value="F:single-stranded DNA binding"/>
    <property type="evidence" value="ECO:0007669"/>
    <property type="project" value="TreeGrafter"/>
</dbReference>
<dbReference type="Pfam" id="PF08784">
    <property type="entry name" value="RPA_C"/>
    <property type="match status" value="1"/>
</dbReference>
<dbReference type="GO" id="GO:0006289">
    <property type="term" value="P:nucleotide-excision repair"/>
    <property type="evidence" value="ECO:0007669"/>
    <property type="project" value="TreeGrafter"/>
</dbReference>
<dbReference type="InterPro" id="IPR004365">
    <property type="entry name" value="NA-bd_OB_tRNA"/>
</dbReference>
<dbReference type="GO" id="GO:0005662">
    <property type="term" value="C:DNA replication factor A complex"/>
    <property type="evidence" value="ECO:0007669"/>
    <property type="project" value="TreeGrafter"/>
</dbReference>
<dbReference type="STRING" id="33097.A0A150G4H8"/>
<evidence type="ECO:0000256" key="4">
    <source>
        <dbReference type="ARBA" id="ARBA00023242"/>
    </source>
</evidence>
<feature type="domain" description="OB" evidence="5">
    <location>
        <begin position="16"/>
        <end position="90"/>
    </location>
</feature>
<organism evidence="7 8">
    <name type="scientific">Gonium pectorale</name>
    <name type="common">Green alga</name>
    <dbReference type="NCBI Taxonomy" id="33097"/>
    <lineage>
        <taxon>Eukaryota</taxon>
        <taxon>Viridiplantae</taxon>
        <taxon>Chlorophyta</taxon>
        <taxon>core chlorophytes</taxon>
        <taxon>Chlorophyceae</taxon>
        <taxon>CS clade</taxon>
        <taxon>Chlamydomonadales</taxon>
        <taxon>Volvocaceae</taxon>
        <taxon>Gonium</taxon>
    </lineage>
</organism>
<evidence type="ECO:0000313" key="8">
    <source>
        <dbReference type="Proteomes" id="UP000075714"/>
    </source>
</evidence>